<sequence>MVEKLDGFDLKGDGGGKNDDGIGDDTLDWMRLLFGDIDDENNEIVLETNQIIRETPKKGYEQIASKNEGDLMAKCYFIKKKLVWEFLQGRLKYKIEIQWSDISEINAVMEKNQPGILQIELNRPPTFHEEIDPQPRKQAIWKLAKDFTGRQASIFR</sequence>
<dbReference type="AlphaFoldDB" id="A0AAD6QSZ7"/>
<evidence type="ECO:0000313" key="3">
    <source>
        <dbReference type="Proteomes" id="UP001164929"/>
    </source>
</evidence>
<feature type="domain" description="TRF2/HOY1 PH-like" evidence="1">
    <location>
        <begin position="59"/>
        <end position="156"/>
    </location>
</feature>
<evidence type="ECO:0000313" key="2">
    <source>
        <dbReference type="EMBL" id="KAJ6995872.1"/>
    </source>
</evidence>
<dbReference type="PANTHER" id="PTHR33494">
    <property type="entry name" value="OS02G0793800 PROTEIN"/>
    <property type="match status" value="1"/>
</dbReference>
<dbReference type="InterPro" id="IPR057939">
    <property type="entry name" value="TRF2_HOY1_PH"/>
</dbReference>
<proteinExistence type="predicted"/>
<evidence type="ECO:0000259" key="1">
    <source>
        <dbReference type="Pfam" id="PF24818"/>
    </source>
</evidence>
<comment type="caution">
    <text evidence="2">The sequence shown here is derived from an EMBL/GenBank/DDBJ whole genome shotgun (WGS) entry which is preliminary data.</text>
</comment>
<keyword evidence="3" id="KW-1185">Reference proteome</keyword>
<protein>
    <recommendedName>
        <fullName evidence="1">TRF2/HOY1 PH-like domain-containing protein</fullName>
    </recommendedName>
</protein>
<dbReference type="Proteomes" id="UP001164929">
    <property type="component" value="Chromosome 5"/>
</dbReference>
<organism evidence="2 3">
    <name type="scientific">Populus alba x Populus x berolinensis</name>
    <dbReference type="NCBI Taxonomy" id="444605"/>
    <lineage>
        <taxon>Eukaryota</taxon>
        <taxon>Viridiplantae</taxon>
        <taxon>Streptophyta</taxon>
        <taxon>Embryophyta</taxon>
        <taxon>Tracheophyta</taxon>
        <taxon>Spermatophyta</taxon>
        <taxon>Magnoliopsida</taxon>
        <taxon>eudicotyledons</taxon>
        <taxon>Gunneridae</taxon>
        <taxon>Pentapetalae</taxon>
        <taxon>rosids</taxon>
        <taxon>fabids</taxon>
        <taxon>Malpighiales</taxon>
        <taxon>Salicaceae</taxon>
        <taxon>Saliceae</taxon>
        <taxon>Populus</taxon>
    </lineage>
</organism>
<name>A0AAD6QSZ7_9ROSI</name>
<gene>
    <name evidence="2" type="ORF">NC653_012675</name>
</gene>
<dbReference type="EMBL" id="JAQIZT010000005">
    <property type="protein sequence ID" value="KAJ6995872.1"/>
    <property type="molecule type" value="Genomic_DNA"/>
</dbReference>
<dbReference type="Pfam" id="PF24818">
    <property type="entry name" value="PH_TRF2_HOY1"/>
    <property type="match status" value="1"/>
</dbReference>
<dbReference type="PANTHER" id="PTHR33494:SF5">
    <property type="entry name" value="F10A16.6 PROTEIN"/>
    <property type="match status" value="1"/>
</dbReference>
<reference evidence="2" key="1">
    <citation type="journal article" date="2023" name="Mol. Ecol. Resour.">
        <title>Chromosome-level genome assembly of a triploid poplar Populus alba 'Berolinensis'.</title>
        <authorList>
            <person name="Chen S."/>
            <person name="Yu Y."/>
            <person name="Wang X."/>
            <person name="Wang S."/>
            <person name="Zhang T."/>
            <person name="Zhou Y."/>
            <person name="He R."/>
            <person name="Meng N."/>
            <person name="Wang Y."/>
            <person name="Liu W."/>
            <person name="Liu Z."/>
            <person name="Liu J."/>
            <person name="Guo Q."/>
            <person name="Huang H."/>
            <person name="Sederoff R.R."/>
            <person name="Wang G."/>
            <person name="Qu G."/>
            <person name="Chen S."/>
        </authorList>
    </citation>
    <scope>NUCLEOTIDE SEQUENCE</scope>
    <source>
        <strain evidence="2">SC-2020</strain>
    </source>
</reference>
<accession>A0AAD6QSZ7</accession>